<dbReference type="Proteomes" id="UP000256561">
    <property type="component" value="Unassembled WGS sequence"/>
</dbReference>
<evidence type="ECO:0000313" key="1">
    <source>
        <dbReference type="EMBL" id="RDV24864.1"/>
    </source>
</evidence>
<comment type="caution">
    <text evidence="1">The sequence shown here is derived from an EMBL/GenBank/DDBJ whole genome shotgun (WGS) entry which is preliminary data.</text>
</comment>
<sequence length="87" mass="10223">MQKPIQLIKNAPRIFFYSYNTNSYTIKNLCQLRNLVISGARQRPVRKGKLLVLSDTFNFLLIMQRPPKREIRAISTQHAANKNFIFQ</sequence>
<organism evidence="1 2">
    <name type="scientific">Alteromonas aestuariivivens</name>
    <dbReference type="NCBI Taxonomy" id="1938339"/>
    <lineage>
        <taxon>Bacteria</taxon>
        <taxon>Pseudomonadati</taxon>
        <taxon>Pseudomonadota</taxon>
        <taxon>Gammaproteobacteria</taxon>
        <taxon>Alteromonadales</taxon>
        <taxon>Alteromonadaceae</taxon>
        <taxon>Alteromonas/Salinimonas group</taxon>
        <taxon>Alteromonas</taxon>
    </lineage>
</organism>
<evidence type="ECO:0000313" key="2">
    <source>
        <dbReference type="Proteomes" id="UP000256561"/>
    </source>
</evidence>
<reference evidence="2" key="1">
    <citation type="submission" date="2018-08" db="EMBL/GenBank/DDBJ databases">
        <authorList>
            <person name="Zhang J."/>
            <person name="Du Z.-J."/>
        </authorList>
    </citation>
    <scope>NUCLEOTIDE SEQUENCE [LARGE SCALE GENOMIC DNA]</scope>
    <source>
        <strain evidence="2">KCTC 52655</strain>
    </source>
</reference>
<protein>
    <submittedName>
        <fullName evidence="1">Uncharacterized protein</fullName>
    </submittedName>
</protein>
<accession>A0A3D8M5Q5</accession>
<keyword evidence="2" id="KW-1185">Reference proteome</keyword>
<dbReference type="EMBL" id="QRHA01000008">
    <property type="protein sequence ID" value="RDV24864.1"/>
    <property type="molecule type" value="Genomic_DNA"/>
</dbReference>
<proteinExistence type="predicted"/>
<name>A0A3D8M5Q5_9ALTE</name>
<gene>
    <name evidence="1" type="ORF">DXV75_12385</name>
</gene>
<dbReference type="AlphaFoldDB" id="A0A3D8M5Q5"/>